<dbReference type="RefSeq" id="WP_379531069.1">
    <property type="nucleotide sequence ID" value="NZ_JBHSBI010000015.1"/>
</dbReference>
<proteinExistence type="predicted"/>
<sequence length="130" mass="14051">MAETVSPQGSGVSLSDELLMLTGTAAMPVFVGGTAAEAYAQIPAATIAQQAHDAMENQRKLLESARATFDDVFRSNWYLTDIRDWAVIEPIVAGYFGRELPVPQVVEVARLTAKPGIRFEPDLWAARSAA</sequence>
<dbReference type="Proteomes" id="UP001595851">
    <property type="component" value="Unassembled WGS sequence"/>
</dbReference>
<dbReference type="EMBL" id="JBHSBI010000015">
    <property type="protein sequence ID" value="MFC4011110.1"/>
    <property type="molecule type" value="Genomic_DNA"/>
</dbReference>
<dbReference type="SUPFAM" id="SSF55298">
    <property type="entry name" value="YjgF-like"/>
    <property type="match status" value="1"/>
</dbReference>
<reference evidence="2" key="1">
    <citation type="journal article" date="2019" name="Int. J. Syst. Evol. Microbiol.">
        <title>The Global Catalogue of Microorganisms (GCM) 10K type strain sequencing project: providing services to taxonomists for standard genome sequencing and annotation.</title>
        <authorList>
            <consortium name="The Broad Institute Genomics Platform"/>
            <consortium name="The Broad Institute Genome Sequencing Center for Infectious Disease"/>
            <person name="Wu L."/>
            <person name="Ma J."/>
        </authorList>
    </citation>
    <scope>NUCLEOTIDE SEQUENCE [LARGE SCALE GENOMIC DNA]</scope>
    <source>
        <strain evidence="2">TBRC 1276</strain>
    </source>
</reference>
<accession>A0ABV8GDN2</accession>
<dbReference type="Gene3D" id="3.30.1330.40">
    <property type="entry name" value="RutC-like"/>
    <property type="match status" value="1"/>
</dbReference>
<dbReference type="CDD" id="cd00448">
    <property type="entry name" value="YjgF_YER057c_UK114_family"/>
    <property type="match status" value="1"/>
</dbReference>
<protein>
    <submittedName>
        <fullName evidence="1">RidA family protein</fullName>
        <ecNumber evidence="1">3.5.-.-</ecNumber>
    </submittedName>
</protein>
<dbReference type="GO" id="GO:0016787">
    <property type="term" value="F:hydrolase activity"/>
    <property type="evidence" value="ECO:0007669"/>
    <property type="project" value="UniProtKB-KW"/>
</dbReference>
<dbReference type="EC" id="3.5.-.-" evidence="1"/>
<comment type="caution">
    <text evidence="1">The sequence shown here is derived from an EMBL/GenBank/DDBJ whole genome shotgun (WGS) entry which is preliminary data.</text>
</comment>
<dbReference type="InterPro" id="IPR006175">
    <property type="entry name" value="YjgF/YER057c/UK114"/>
</dbReference>
<evidence type="ECO:0000313" key="2">
    <source>
        <dbReference type="Proteomes" id="UP001595851"/>
    </source>
</evidence>
<evidence type="ECO:0000313" key="1">
    <source>
        <dbReference type="EMBL" id="MFC4011110.1"/>
    </source>
</evidence>
<organism evidence="1 2">
    <name type="scientific">Nonomuraea purpurea</name>
    <dbReference type="NCBI Taxonomy" id="1849276"/>
    <lineage>
        <taxon>Bacteria</taxon>
        <taxon>Bacillati</taxon>
        <taxon>Actinomycetota</taxon>
        <taxon>Actinomycetes</taxon>
        <taxon>Streptosporangiales</taxon>
        <taxon>Streptosporangiaceae</taxon>
        <taxon>Nonomuraea</taxon>
    </lineage>
</organism>
<dbReference type="InterPro" id="IPR035959">
    <property type="entry name" value="RutC-like_sf"/>
</dbReference>
<keyword evidence="1" id="KW-0378">Hydrolase</keyword>
<dbReference type="Pfam" id="PF01042">
    <property type="entry name" value="Ribonuc_L-PSP"/>
    <property type="match status" value="1"/>
</dbReference>
<name>A0ABV8GDN2_9ACTN</name>
<gene>
    <name evidence="1" type="ORF">ACFOY2_28055</name>
</gene>
<keyword evidence="2" id="KW-1185">Reference proteome</keyword>